<keyword evidence="2" id="KW-1185">Reference proteome</keyword>
<dbReference type="EMBL" id="JARBHA010000013">
    <property type="protein sequence ID" value="KAJ9685455.1"/>
    <property type="molecule type" value="Genomic_DNA"/>
</dbReference>
<dbReference type="Proteomes" id="UP001168098">
    <property type="component" value="Unassembled WGS sequence"/>
</dbReference>
<dbReference type="Gene3D" id="1.10.580.10">
    <property type="entry name" value="Citrate Synthase, domain 1"/>
    <property type="match status" value="1"/>
</dbReference>
<protein>
    <submittedName>
        <fullName evidence="1">Uncharacterized protein</fullName>
    </submittedName>
</protein>
<accession>A0AA38ZAJ3</accession>
<proteinExistence type="predicted"/>
<name>A0AA38ZAJ3_VITRO</name>
<evidence type="ECO:0000313" key="2">
    <source>
        <dbReference type="Proteomes" id="UP001168098"/>
    </source>
</evidence>
<dbReference type="InterPro" id="IPR002020">
    <property type="entry name" value="Citrate_synthase"/>
</dbReference>
<gene>
    <name evidence="1" type="ORF">PVL29_017480</name>
</gene>
<reference evidence="1 2" key="1">
    <citation type="journal article" date="2023" name="BMC Biotechnol.">
        <title>Vitis rotundifolia cv Carlos genome sequencing.</title>
        <authorList>
            <person name="Huff M."/>
            <person name="Hulse-Kemp A."/>
            <person name="Scheffler B."/>
            <person name="Youngblood R."/>
            <person name="Simpson S."/>
            <person name="Babiker E."/>
            <person name="Staton M."/>
        </authorList>
    </citation>
    <scope>NUCLEOTIDE SEQUENCE [LARGE SCALE GENOMIC DNA]</scope>
    <source>
        <tissue evidence="1">Leaf</tissue>
    </source>
</reference>
<dbReference type="InterPro" id="IPR036969">
    <property type="entry name" value="Citrate_synthase_sf"/>
</dbReference>
<sequence>MANLLMNVNLPSESQSTAWKFVVSQFSAVPRGILDIIQTMVHAAHPMGVLVKVISVLFAFHPDAHSILARRDLYQSKQVWFPQSVLVFLSSFINSESPDLPSFDSPDMVLGHRQQYHSQTTVWKGEPENDFESTTRVDLMVSIGIDID</sequence>
<dbReference type="SUPFAM" id="SSF48256">
    <property type="entry name" value="Citrate synthase"/>
    <property type="match status" value="1"/>
</dbReference>
<dbReference type="InterPro" id="IPR016142">
    <property type="entry name" value="Citrate_synth-like_lrg_a-sub"/>
</dbReference>
<comment type="caution">
    <text evidence="1">The sequence shown here is derived from an EMBL/GenBank/DDBJ whole genome shotgun (WGS) entry which is preliminary data.</text>
</comment>
<evidence type="ECO:0000313" key="1">
    <source>
        <dbReference type="EMBL" id="KAJ9685455.1"/>
    </source>
</evidence>
<dbReference type="GO" id="GO:0046912">
    <property type="term" value="F:acyltransferase activity, acyl groups converted into alkyl on transfer"/>
    <property type="evidence" value="ECO:0007669"/>
    <property type="project" value="InterPro"/>
</dbReference>
<organism evidence="1 2">
    <name type="scientific">Vitis rotundifolia</name>
    <name type="common">Muscadine grape</name>
    <dbReference type="NCBI Taxonomy" id="103349"/>
    <lineage>
        <taxon>Eukaryota</taxon>
        <taxon>Viridiplantae</taxon>
        <taxon>Streptophyta</taxon>
        <taxon>Embryophyta</taxon>
        <taxon>Tracheophyta</taxon>
        <taxon>Spermatophyta</taxon>
        <taxon>Magnoliopsida</taxon>
        <taxon>eudicotyledons</taxon>
        <taxon>Gunneridae</taxon>
        <taxon>Pentapetalae</taxon>
        <taxon>rosids</taxon>
        <taxon>Vitales</taxon>
        <taxon>Vitaceae</taxon>
        <taxon>Viteae</taxon>
        <taxon>Vitis</taxon>
    </lineage>
</organism>
<dbReference type="AlphaFoldDB" id="A0AA38ZAJ3"/>
<dbReference type="Pfam" id="PF00285">
    <property type="entry name" value="Citrate_synt"/>
    <property type="match status" value="1"/>
</dbReference>